<protein>
    <submittedName>
        <fullName evidence="6">LPS export ABC transporter periplasmic protein LptC</fullName>
    </submittedName>
</protein>
<comment type="caution">
    <text evidence="6">The sequence shown here is derived from an EMBL/GenBank/DDBJ whole genome shotgun (WGS) entry which is preliminary data.</text>
</comment>
<organism evidence="6 7">
    <name type="scientific">Candidatus Coatesbacteria bacterium RBG_13_66_14</name>
    <dbReference type="NCBI Taxonomy" id="1817816"/>
    <lineage>
        <taxon>Bacteria</taxon>
        <taxon>Candidatus Coatesiibacteriota</taxon>
    </lineage>
</organism>
<dbReference type="AlphaFoldDB" id="A0A1F5F6J9"/>
<gene>
    <name evidence="6" type="ORF">A2Y64_02715</name>
</gene>
<name>A0A1F5F6J9_9BACT</name>
<evidence type="ECO:0000256" key="4">
    <source>
        <dbReference type="ARBA" id="ARBA00022989"/>
    </source>
</evidence>
<dbReference type="PANTHER" id="PTHR37481">
    <property type="entry name" value="LIPOPOLYSACCHARIDE EXPORT SYSTEM PROTEIN LPTC"/>
    <property type="match status" value="1"/>
</dbReference>
<dbReference type="PROSITE" id="PS51257">
    <property type="entry name" value="PROKAR_LIPOPROTEIN"/>
    <property type="match status" value="1"/>
</dbReference>
<dbReference type="GO" id="GO:0015221">
    <property type="term" value="F:lipopolysaccharide transmembrane transporter activity"/>
    <property type="evidence" value="ECO:0007669"/>
    <property type="project" value="InterPro"/>
</dbReference>
<reference evidence="6 7" key="1">
    <citation type="journal article" date="2016" name="Nat. Commun.">
        <title>Thousands of microbial genomes shed light on interconnected biogeochemical processes in an aquifer system.</title>
        <authorList>
            <person name="Anantharaman K."/>
            <person name="Brown C.T."/>
            <person name="Hug L.A."/>
            <person name="Sharon I."/>
            <person name="Castelle C.J."/>
            <person name="Probst A.J."/>
            <person name="Thomas B.C."/>
            <person name="Singh A."/>
            <person name="Wilkins M.J."/>
            <person name="Karaoz U."/>
            <person name="Brodie E.L."/>
            <person name="Williams K.H."/>
            <person name="Hubbard S.S."/>
            <person name="Banfield J.F."/>
        </authorList>
    </citation>
    <scope>NUCLEOTIDE SEQUENCE [LARGE SCALE GENOMIC DNA]</scope>
</reference>
<dbReference type="STRING" id="1817816.A2Y64_02715"/>
<dbReference type="GO" id="GO:0017089">
    <property type="term" value="F:glycolipid transfer activity"/>
    <property type="evidence" value="ECO:0007669"/>
    <property type="project" value="TreeGrafter"/>
</dbReference>
<evidence type="ECO:0000256" key="3">
    <source>
        <dbReference type="ARBA" id="ARBA00022692"/>
    </source>
</evidence>
<evidence type="ECO:0000313" key="7">
    <source>
        <dbReference type="Proteomes" id="UP000177187"/>
    </source>
</evidence>
<proteinExistence type="predicted"/>
<dbReference type="EMBL" id="MFAF01000088">
    <property type="protein sequence ID" value="OGD74944.1"/>
    <property type="molecule type" value="Genomic_DNA"/>
</dbReference>
<keyword evidence="5" id="KW-0472">Membrane</keyword>
<keyword evidence="2" id="KW-0997">Cell inner membrane</keyword>
<dbReference type="GO" id="GO:0030288">
    <property type="term" value="C:outer membrane-bounded periplasmic space"/>
    <property type="evidence" value="ECO:0007669"/>
    <property type="project" value="TreeGrafter"/>
</dbReference>
<dbReference type="Gene3D" id="2.60.450.10">
    <property type="entry name" value="Lipopolysaccharide (LPS) transport protein A like domain"/>
    <property type="match status" value="1"/>
</dbReference>
<dbReference type="GO" id="GO:0005886">
    <property type="term" value="C:plasma membrane"/>
    <property type="evidence" value="ECO:0007669"/>
    <property type="project" value="InterPro"/>
</dbReference>
<dbReference type="InterPro" id="IPR026265">
    <property type="entry name" value="LptC"/>
</dbReference>
<keyword evidence="4" id="KW-1133">Transmembrane helix</keyword>
<dbReference type="PANTHER" id="PTHR37481:SF1">
    <property type="entry name" value="LIPOPOLYSACCHARIDE EXPORT SYSTEM PROTEIN LPTC"/>
    <property type="match status" value="1"/>
</dbReference>
<dbReference type="Pfam" id="PF06835">
    <property type="entry name" value="LptC"/>
    <property type="match status" value="1"/>
</dbReference>
<keyword evidence="1" id="KW-1003">Cell membrane</keyword>
<evidence type="ECO:0000256" key="2">
    <source>
        <dbReference type="ARBA" id="ARBA00022519"/>
    </source>
</evidence>
<dbReference type="NCBIfam" id="TIGR04409">
    <property type="entry name" value="LptC_YrbK"/>
    <property type="match status" value="1"/>
</dbReference>
<dbReference type="Proteomes" id="UP000177187">
    <property type="component" value="Unassembled WGS sequence"/>
</dbReference>
<dbReference type="InterPro" id="IPR052363">
    <property type="entry name" value="LPS_export_LptC"/>
</dbReference>
<dbReference type="InterPro" id="IPR010664">
    <property type="entry name" value="LipoPS_assembly_LptC-rel"/>
</dbReference>
<evidence type="ECO:0000256" key="1">
    <source>
        <dbReference type="ARBA" id="ARBA00022475"/>
    </source>
</evidence>
<keyword evidence="3" id="KW-0812">Transmembrane</keyword>
<evidence type="ECO:0000256" key="5">
    <source>
        <dbReference type="ARBA" id="ARBA00023136"/>
    </source>
</evidence>
<evidence type="ECO:0000313" key="6">
    <source>
        <dbReference type="EMBL" id="OGD74944.1"/>
    </source>
</evidence>
<sequence>MIFCARDMKKIPISFFALLLLACEEERAVDFVPVEGDPDQEIEKFTLRQSEGGELSWELVAELAMVWDDTHQAVARHPRVDFYKNGGHVAVLNAEEGTVNLLTNDMEARTGVVVVSDTGAVLRTEVLGWDNRQQRLFTERTVSYEKAGISLTGSGFESDADLTDWKIRHPRGTVPPEELGGEVF</sequence>
<accession>A0A1F5F6J9</accession>